<gene>
    <name evidence="1" type="ORF">EZS28_009313</name>
</gene>
<reference evidence="1 2" key="1">
    <citation type="submission" date="2019-03" db="EMBL/GenBank/DDBJ databases">
        <title>Single cell metagenomics reveals metabolic interactions within the superorganism composed of flagellate Streblomastix strix and complex community of Bacteroidetes bacteria on its surface.</title>
        <authorList>
            <person name="Treitli S.C."/>
            <person name="Kolisko M."/>
            <person name="Husnik F."/>
            <person name="Keeling P."/>
            <person name="Hampl V."/>
        </authorList>
    </citation>
    <scope>NUCLEOTIDE SEQUENCE [LARGE SCALE GENOMIC DNA]</scope>
    <source>
        <strain evidence="1">ST1C</strain>
    </source>
</reference>
<protein>
    <submittedName>
        <fullName evidence="1">Uncharacterized protein</fullName>
    </submittedName>
</protein>
<comment type="caution">
    <text evidence="1">The sequence shown here is derived from an EMBL/GenBank/DDBJ whole genome shotgun (WGS) entry which is preliminary data.</text>
</comment>
<evidence type="ECO:0000313" key="1">
    <source>
        <dbReference type="EMBL" id="KAA6395155.1"/>
    </source>
</evidence>
<sequence length="59" mass="6734">APTLIKSKSEDPSVISKNLRLEISFIMTVILEIGNLTRDEESKIAESEKWVLDNYCMPH</sequence>
<proteinExistence type="predicted"/>
<dbReference type="AlphaFoldDB" id="A0A5J4WLA5"/>
<feature type="non-terminal residue" evidence="1">
    <location>
        <position position="1"/>
    </location>
</feature>
<accession>A0A5J4WLA5</accession>
<dbReference type="EMBL" id="SNRW01001756">
    <property type="protein sequence ID" value="KAA6395155.1"/>
    <property type="molecule type" value="Genomic_DNA"/>
</dbReference>
<organism evidence="1 2">
    <name type="scientific">Streblomastix strix</name>
    <dbReference type="NCBI Taxonomy" id="222440"/>
    <lineage>
        <taxon>Eukaryota</taxon>
        <taxon>Metamonada</taxon>
        <taxon>Preaxostyla</taxon>
        <taxon>Oxymonadida</taxon>
        <taxon>Streblomastigidae</taxon>
        <taxon>Streblomastix</taxon>
    </lineage>
</organism>
<name>A0A5J4WLA5_9EUKA</name>
<evidence type="ECO:0000313" key="2">
    <source>
        <dbReference type="Proteomes" id="UP000324800"/>
    </source>
</evidence>
<dbReference type="Proteomes" id="UP000324800">
    <property type="component" value="Unassembled WGS sequence"/>
</dbReference>